<dbReference type="EMBL" id="CTKE01000011">
    <property type="protein sequence ID" value="CQI91474.1"/>
    <property type="molecule type" value="Genomic_DNA"/>
</dbReference>
<dbReference type="Pfam" id="PF07377">
    <property type="entry name" value="DUF1493"/>
    <property type="match status" value="1"/>
</dbReference>
<dbReference type="AlphaFoldDB" id="A0A0U1HTY0"/>
<protein>
    <submittedName>
        <fullName evidence="2">Putative phage-associated acyl carrier protein</fullName>
    </submittedName>
</protein>
<accession>A0A0U1HTY0</accession>
<dbReference type="OrthoDB" id="6476622at2"/>
<reference evidence="1 3" key="1">
    <citation type="journal article" date="2015" name="Genome Announc.">
        <title>Thirty-Two Complete Genome Assemblies of Nine Yersinia Species, Including Y. pestis, Y. pseudotuberculosis, and Y. enterocolitica.</title>
        <authorList>
            <person name="Johnson S.L."/>
            <person name="Daligault H.E."/>
            <person name="Davenport K.W."/>
            <person name="Jaissle J."/>
            <person name="Frey K.G."/>
            <person name="Ladner J.T."/>
            <person name="Broomall S.M."/>
            <person name="Bishop-Lilly K.A."/>
            <person name="Bruce D.C."/>
            <person name="Coyne S.R."/>
            <person name="Gibbons H.S."/>
            <person name="Lo C.C."/>
            <person name="Munk A.C."/>
            <person name="Rosenzweig C.N."/>
            <person name="Koroleva G.I."/>
            <person name="Palacios G.F."/>
            <person name="Redden C.L."/>
            <person name="Xu Y."/>
            <person name="Minogue T.D."/>
            <person name="Chain P.S."/>
        </authorList>
    </citation>
    <scope>NUCLEOTIDE SEQUENCE [LARGE SCALE GENOMIC DNA]</scope>
    <source>
        <strain evidence="1 3">YRA</strain>
    </source>
</reference>
<sequence>MDTDEEVLQFVKDELRCRQLQANSSLSSGEHQTVPEDIYELMDKYSDKFNVDCSNIYWRRYFPKVVFPFLPNAILCERFKSDRHKAEPFTVQMLIESAKAGRWLYD</sequence>
<evidence type="ECO:0000313" key="4">
    <source>
        <dbReference type="Proteomes" id="UP000042054"/>
    </source>
</evidence>
<evidence type="ECO:0000313" key="2">
    <source>
        <dbReference type="EMBL" id="CQI91474.1"/>
    </source>
</evidence>
<reference evidence="2 4" key="2">
    <citation type="submission" date="2015-03" db="EMBL/GenBank/DDBJ databases">
        <authorList>
            <person name="Murphy D."/>
        </authorList>
    </citation>
    <scope>NUCLEOTIDE SEQUENCE [LARGE SCALE GENOMIC DNA]</scope>
    <source>
        <strain evidence="2 4">68/02</strain>
    </source>
</reference>
<dbReference type="GeneID" id="45566873"/>
<gene>
    <name evidence="1" type="ORF">CH64_1559</name>
    <name evidence="2" type="ORF">ERS008555_02410</name>
</gene>
<dbReference type="Proteomes" id="UP000031914">
    <property type="component" value="Chromosome"/>
</dbReference>
<dbReference type="Proteomes" id="UP000042054">
    <property type="component" value="Unassembled WGS sequence"/>
</dbReference>
<evidence type="ECO:0000313" key="3">
    <source>
        <dbReference type="Proteomes" id="UP000031914"/>
    </source>
</evidence>
<dbReference type="KEGG" id="yro:CH64_1559"/>
<proteinExistence type="predicted"/>
<evidence type="ECO:0000313" key="1">
    <source>
        <dbReference type="EMBL" id="AJJ10000.1"/>
    </source>
</evidence>
<organism evidence="2 4">
    <name type="scientific">Yersinia rohdei</name>
    <dbReference type="NCBI Taxonomy" id="29485"/>
    <lineage>
        <taxon>Bacteria</taxon>
        <taxon>Pseudomonadati</taxon>
        <taxon>Pseudomonadota</taxon>
        <taxon>Gammaproteobacteria</taxon>
        <taxon>Enterobacterales</taxon>
        <taxon>Yersiniaceae</taxon>
        <taxon>Yersinia</taxon>
    </lineage>
</organism>
<dbReference type="InterPro" id="IPR010862">
    <property type="entry name" value="DUF1493"/>
</dbReference>
<dbReference type="EMBL" id="CP009787">
    <property type="protein sequence ID" value="AJJ10000.1"/>
    <property type="molecule type" value="Genomic_DNA"/>
</dbReference>
<name>A0A0U1HTY0_YERRO</name>
<dbReference type="RefSeq" id="WP_032816430.1">
    <property type="nucleotide sequence ID" value="NZ_CABIHO010000021.1"/>
</dbReference>
<keyword evidence="3" id="KW-1185">Reference proteome</keyword>